<proteinExistence type="inferred from homology"/>
<evidence type="ECO:0000256" key="1">
    <source>
        <dbReference type="ARBA" id="ARBA00004442"/>
    </source>
</evidence>
<feature type="domain" description="Bacterial surface antigen (D15)" evidence="11">
    <location>
        <begin position="288"/>
        <end position="562"/>
    </location>
</feature>
<evidence type="ECO:0000256" key="9">
    <source>
        <dbReference type="ARBA" id="ARBA00033063"/>
    </source>
</evidence>
<feature type="domain" description="TamA POTRA" evidence="12">
    <location>
        <begin position="19"/>
        <end position="92"/>
    </location>
</feature>
<dbReference type="PANTHER" id="PTHR12815:SF47">
    <property type="entry name" value="TRANSLOCATION AND ASSEMBLY MODULE SUBUNIT TAMA"/>
    <property type="match status" value="1"/>
</dbReference>
<dbReference type="AlphaFoldDB" id="A0A1V3NCD5"/>
<dbReference type="EMBL" id="MVBK01000096">
    <property type="protein sequence ID" value="OOG22740.1"/>
    <property type="molecule type" value="Genomic_DNA"/>
</dbReference>
<evidence type="ECO:0000256" key="7">
    <source>
        <dbReference type="ARBA" id="ARBA00023136"/>
    </source>
</evidence>
<protein>
    <recommendedName>
        <fullName evidence="3">Translocation and assembly module subunit TamA</fullName>
    </recommendedName>
    <alternativeName>
        <fullName evidence="9">Autotransporter assembly factor TamA</fullName>
    </alternativeName>
</protein>
<dbReference type="Pfam" id="PF01103">
    <property type="entry name" value="Omp85"/>
    <property type="match status" value="1"/>
</dbReference>
<dbReference type="Proteomes" id="UP000189462">
    <property type="component" value="Unassembled WGS sequence"/>
</dbReference>
<evidence type="ECO:0000256" key="8">
    <source>
        <dbReference type="ARBA" id="ARBA00023237"/>
    </source>
</evidence>
<dbReference type="Pfam" id="PF17243">
    <property type="entry name" value="POTRA_TamA_1"/>
    <property type="match status" value="1"/>
</dbReference>
<dbReference type="GO" id="GO:0009279">
    <property type="term" value="C:cell outer membrane"/>
    <property type="evidence" value="ECO:0007669"/>
    <property type="project" value="UniProtKB-SubCell"/>
</dbReference>
<dbReference type="OrthoDB" id="9769707at2"/>
<evidence type="ECO:0000313" key="14">
    <source>
        <dbReference type="Proteomes" id="UP000189462"/>
    </source>
</evidence>
<comment type="subunit">
    <text evidence="10">Interacts with TamB to form the translocation and assembly module (TAM).</text>
</comment>
<gene>
    <name evidence="13" type="ORF">B1C78_14165</name>
</gene>
<keyword evidence="5" id="KW-0812">Transmembrane</keyword>
<sequence length="565" mass="63186">MATAWLAGPALAETPQIIITGVDEEAQENIRVHLSIAREDCELPEWRERPLLRRAHDETREALRALGYYHPAVDIDLERDEACWQLTVDVDPGEPVRIRRLDITLEGDAAQDTRFTDLLSDPPLKEGDRLRHDRYDQLRSALTRLAADRGYLDNRLITRELRVHAAEGYADVVIHMDSGARYRFGALTLEQDILDPGFVEKFLPFAEGDPYDSRQLIDLQQALTDGGYFSEVRVRTLTEARADGAVPILVQLTPRPRRAYLAGIGASTDIGPRLRLGFEHRYANRAGHRYSTEIELSPVRSGIGFDYEIPLDQPARERLNLTARYLTEDSDTIRSDLYGVGIAHTRQHDSGWIETRSLNYEREDFTVADVTDRTDLLMPGLSFTRIRADHPVTPRRGWRLYGSVRGASEDVVSSVSFVQFHGRAKLIAPLGPGRLLTRVDGGATQADEVTELPSSVRFFAGGDTSVRGYGYQKLGPTNADGDVIGGRHLLTGSVEYEIPIRGRWRAAAFVDSGNAYDRIDDFDPRTGVGVGVRWISPIGPIRVDIAHPIDGDDEFRLHLTMGADL</sequence>
<comment type="subcellular location">
    <subcellularLocation>
        <location evidence="1">Cell outer membrane</location>
    </subcellularLocation>
</comment>
<organism evidence="13 14">
    <name type="scientific">Thioalkalivibrio denitrificans</name>
    <dbReference type="NCBI Taxonomy" id="108003"/>
    <lineage>
        <taxon>Bacteria</taxon>
        <taxon>Pseudomonadati</taxon>
        <taxon>Pseudomonadota</taxon>
        <taxon>Gammaproteobacteria</taxon>
        <taxon>Chromatiales</taxon>
        <taxon>Ectothiorhodospiraceae</taxon>
        <taxon>Thioalkalivibrio</taxon>
    </lineage>
</organism>
<evidence type="ECO:0000256" key="6">
    <source>
        <dbReference type="ARBA" id="ARBA00022729"/>
    </source>
</evidence>
<dbReference type="Gene3D" id="2.40.160.50">
    <property type="entry name" value="membrane protein fhac: a member of the omp85/tpsb transporter family"/>
    <property type="match status" value="1"/>
</dbReference>
<evidence type="ECO:0000256" key="4">
    <source>
        <dbReference type="ARBA" id="ARBA00022452"/>
    </source>
</evidence>
<evidence type="ECO:0000256" key="5">
    <source>
        <dbReference type="ARBA" id="ARBA00022692"/>
    </source>
</evidence>
<dbReference type="Gene3D" id="3.10.20.310">
    <property type="entry name" value="membrane protein fhac"/>
    <property type="match status" value="3"/>
</dbReference>
<dbReference type="GO" id="GO:0009306">
    <property type="term" value="P:protein secretion"/>
    <property type="evidence" value="ECO:0007669"/>
    <property type="project" value="TreeGrafter"/>
</dbReference>
<dbReference type="InterPro" id="IPR035243">
    <property type="entry name" value="TamA_POTRA_Dom_1"/>
</dbReference>
<evidence type="ECO:0000256" key="2">
    <source>
        <dbReference type="ARBA" id="ARBA00010248"/>
    </source>
</evidence>
<keyword evidence="14" id="KW-1185">Reference proteome</keyword>
<evidence type="ECO:0000259" key="11">
    <source>
        <dbReference type="Pfam" id="PF01103"/>
    </source>
</evidence>
<evidence type="ECO:0000256" key="10">
    <source>
        <dbReference type="ARBA" id="ARBA00093548"/>
    </source>
</evidence>
<dbReference type="InterPro" id="IPR039910">
    <property type="entry name" value="D15-like"/>
</dbReference>
<keyword evidence="6" id="KW-0732">Signal</keyword>
<keyword evidence="8" id="KW-0998">Cell outer membrane</keyword>
<keyword evidence="4" id="KW-1134">Transmembrane beta strand</keyword>
<dbReference type="PANTHER" id="PTHR12815">
    <property type="entry name" value="SORTING AND ASSEMBLY MACHINERY SAMM50 PROTEIN FAMILY MEMBER"/>
    <property type="match status" value="1"/>
</dbReference>
<evidence type="ECO:0000313" key="13">
    <source>
        <dbReference type="EMBL" id="OOG22740.1"/>
    </source>
</evidence>
<evidence type="ECO:0000259" key="12">
    <source>
        <dbReference type="Pfam" id="PF17243"/>
    </source>
</evidence>
<evidence type="ECO:0000256" key="3">
    <source>
        <dbReference type="ARBA" id="ARBA00015419"/>
    </source>
</evidence>
<name>A0A1V3NCD5_9GAMM</name>
<reference evidence="13 14" key="1">
    <citation type="submission" date="2017-02" db="EMBL/GenBank/DDBJ databases">
        <title>Genomic diversity within the haloalkaliphilic genus Thioalkalivibrio.</title>
        <authorList>
            <person name="Ahn A.-C."/>
            <person name="Meier-Kolthoff J."/>
            <person name="Overmars L."/>
            <person name="Richter M."/>
            <person name="Woyke T."/>
            <person name="Sorokin D.Y."/>
            <person name="Muyzer G."/>
        </authorList>
    </citation>
    <scope>NUCLEOTIDE SEQUENCE [LARGE SCALE GENOMIC DNA]</scope>
    <source>
        <strain evidence="13 14">ALJD</strain>
    </source>
</reference>
<dbReference type="InterPro" id="IPR000184">
    <property type="entry name" value="Bac_surfAg_D15"/>
</dbReference>
<accession>A0A1V3NCD5</accession>
<dbReference type="GO" id="GO:0097347">
    <property type="term" value="C:TAM protein secretion complex"/>
    <property type="evidence" value="ECO:0007669"/>
    <property type="project" value="TreeGrafter"/>
</dbReference>
<comment type="caution">
    <text evidence="13">The sequence shown here is derived from an EMBL/GenBank/DDBJ whole genome shotgun (WGS) entry which is preliminary data.</text>
</comment>
<dbReference type="STRING" id="108003.B1C78_14165"/>
<keyword evidence="7" id="KW-0472">Membrane</keyword>
<comment type="similarity">
    <text evidence="2">Belongs to the TamA family.</text>
</comment>